<evidence type="ECO:0000256" key="1">
    <source>
        <dbReference type="PROSITE-ProRule" id="PRU00047"/>
    </source>
</evidence>
<dbReference type="AlphaFoldDB" id="A0A2N9FQX7"/>
<feature type="domain" description="CCHC-type" evidence="3">
    <location>
        <begin position="57"/>
        <end position="71"/>
    </location>
</feature>
<dbReference type="InterPro" id="IPR015955">
    <property type="entry name" value="Lactate_DH/Glyco_Ohase_4_C"/>
</dbReference>
<gene>
    <name evidence="4" type="ORF">FSB_LOCUS17495</name>
</gene>
<sequence length="422" mass="47545">MARVSLQEDEEQIVARNHGQQPWQSKNVPYASTSSNVATKSTIVSKPTTFNSSFQSYKCGEQGHKANECKKSGLQVKNKALMVESMEEGVVDQEIDVKDAVEDIGGDSEGEEEVVDKLRLQQKDHPNPYKLSWLKKGNDVKVTTRCLVSFSIRKKFQDVVMCDVVKMDALSPITWQTVRLGKNGVEEVLGLGSLSDYEKENLESLKPELKSSIEKGIKWKYCVLESIASVCETCGSWDMYTLKRLRNGHGHRVKADVASPYEALLVPFLWHLLHHLSSSTWKTLYNSDPWEDTMDCKSNYGLDLMVVATIENHERRIETWEGHEAIVLGAREHHVPAHTKARAQLMSLLDTYRRLLLLEVVHDVKVKDDGYGELASPDWGEPRVIDELHPSRLGLGDVGCGGGRSCQDLRLSARLKKLQMLE</sequence>
<organism evidence="4">
    <name type="scientific">Fagus sylvatica</name>
    <name type="common">Beechnut</name>
    <dbReference type="NCBI Taxonomy" id="28930"/>
    <lineage>
        <taxon>Eukaryota</taxon>
        <taxon>Viridiplantae</taxon>
        <taxon>Streptophyta</taxon>
        <taxon>Embryophyta</taxon>
        <taxon>Tracheophyta</taxon>
        <taxon>Spermatophyta</taxon>
        <taxon>Magnoliopsida</taxon>
        <taxon>eudicotyledons</taxon>
        <taxon>Gunneridae</taxon>
        <taxon>Pentapetalae</taxon>
        <taxon>rosids</taxon>
        <taxon>fabids</taxon>
        <taxon>Fagales</taxon>
        <taxon>Fagaceae</taxon>
        <taxon>Fagus</taxon>
    </lineage>
</organism>
<dbReference type="GO" id="GO:0008270">
    <property type="term" value="F:zinc ion binding"/>
    <property type="evidence" value="ECO:0007669"/>
    <property type="project" value="UniProtKB-KW"/>
</dbReference>
<protein>
    <recommendedName>
        <fullName evidence="3">CCHC-type domain-containing protein</fullName>
    </recommendedName>
</protein>
<dbReference type="SUPFAM" id="SSF56327">
    <property type="entry name" value="LDH C-terminal domain-like"/>
    <property type="match status" value="1"/>
</dbReference>
<dbReference type="GO" id="GO:0016616">
    <property type="term" value="F:oxidoreductase activity, acting on the CH-OH group of donors, NAD or NADP as acceptor"/>
    <property type="evidence" value="ECO:0007669"/>
    <property type="project" value="InterPro"/>
</dbReference>
<dbReference type="GO" id="GO:0003676">
    <property type="term" value="F:nucleic acid binding"/>
    <property type="evidence" value="ECO:0007669"/>
    <property type="project" value="InterPro"/>
</dbReference>
<evidence type="ECO:0000256" key="2">
    <source>
        <dbReference type="SAM" id="MobiDB-lite"/>
    </source>
</evidence>
<dbReference type="PANTHER" id="PTHR35046">
    <property type="entry name" value="ZINC KNUCKLE (CCHC-TYPE) FAMILY PROTEIN"/>
    <property type="match status" value="1"/>
</dbReference>
<keyword evidence="1" id="KW-0863">Zinc-finger</keyword>
<feature type="compositionally biased region" description="Polar residues" evidence="2">
    <location>
        <begin position="18"/>
        <end position="29"/>
    </location>
</feature>
<dbReference type="Pfam" id="PF02866">
    <property type="entry name" value="Ldh_1_C"/>
    <property type="match status" value="1"/>
</dbReference>
<dbReference type="PANTHER" id="PTHR35046:SF18">
    <property type="entry name" value="RNA-DIRECTED DNA POLYMERASE"/>
    <property type="match status" value="1"/>
</dbReference>
<dbReference type="PROSITE" id="PS50158">
    <property type="entry name" value="ZF_CCHC"/>
    <property type="match status" value="1"/>
</dbReference>
<name>A0A2N9FQX7_FAGSY</name>
<dbReference type="InterPro" id="IPR022383">
    <property type="entry name" value="Lactate/malate_DH_C"/>
</dbReference>
<evidence type="ECO:0000259" key="3">
    <source>
        <dbReference type="PROSITE" id="PS50158"/>
    </source>
</evidence>
<accession>A0A2N9FQX7</accession>
<reference evidence="4" key="1">
    <citation type="submission" date="2018-02" db="EMBL/GenBank/DDBJ databases">
        <authorList>
            <person name="Cohen D.B."/>
            <person name="Kent A.D."/>
        </authorList>
    </citation>
    <scope>NUCLEOTIDE SEQUENCE</scope>
</reference>
<dbReference type="EMBL" id="OIVN01001081">
    <property type="protein sequence ID" value="SPC89613.1"/>
    <property type="molecule type" value="Genomic_DNA"/>
</dbReference>
<evidence type="ECO:0000313" key="4">
    <source>
        <dbReference type="EMBL" id="SPC89613.1"/>
    </source>
</evidence>
<feature type="region of interest" description="Disordered" evidence="2">
    <location>
        <begin position="1"/>
        <end position="29"/>
    </location>
</feature>
<dbReference type="Gene3D" id="3.90.110.10">
    <property type="entry name" value="Lactate dehydrogenase/glycoside hydrolase, family 4, C-terminal"/>
    <property type="match status" value="1"/>
</dbReference>
<proteinExistence type="predicted"/>
<dbReference type="InterPro" id="IPR001878">
    <property type="entry name" value="Znf_CCHC"/>
</dbReference>
<keyword evidence="1" id="KW-0479">Metal-binding</keyword>
<keyword evidence="1" id="KW-0862">Zinc</keyword>